<gene>
    <name evidence="1" type="ORF">LAESUDRAFT_761952</name>
</gene>
<evidence type="ECO:0000313" key="1">
    <source>
        <dbReference type="EMBL" id="KZT03373.1"/>
    </source>
</evidence>
<dbReference type="InParanoid" id="A0A165CSS4"/>
<dbReference type="RefSeq" id="XP_040761113.1">
    <property type="nucleotide sequence ID" value="XM_040912999.1"/>
</dbReference>
<name>A0A165CSS4_9APHY</name>
<keyword evidence="2" id="KW-1185">Reference proteome</keyword>
<dbReference type="Proteomes" id="UP000076871">
    <property type="component" value="Unassembled WGS sequence"/>
</dbReference>
<dbReference type="InterPro" id="IPR013783">
    <property type="entry name" value="Ig-like_fold"/>
</dbReference>
<evidence type="ECO:0000313" key="2">
    <source>
        <dbReference type="Proteomes" id="UP000076871"/>
    </source>
</evidence>
<dbReference type="EMBL" id="KV427644">
    <property type="protein sequence ID" value="KZT03373.1"/>
    <property type="molecule type" value="Genomic_DNA"/>
</dbReference>
<dbReference type="Gene3D" id="2.60.40.10">
    <property type="entry name" value="Immunoglobulins"/>
    <property type="match status" value="1"/>
</dbReference>
<accession>A0A165CSS4</accession>
<organism evidence="1 2">
    <name type="scientific">Laetiporus sulphureus 93-53</name>
    <dbReference type="NCBI Taxonomy" id="1314785"/>
    <lineage>
        <taxon>Eukaryota</taxon>
        <taxon>Fungi</taxon>
        <taxon>Dikarya</taxon>
        <taxon>Basidiomycota</taxon>
        <taxon>Agaricomycotina</taxon>
        <taxon>Agaricomycetes</taxon>
        <taxon>Polyporales</taxon>
        <taxon>Laetiporus</taxon>
    </lineage>
</organism>
<proteinExistence type="predicted"/>
<protein>
    <recommendedName>
        <fullName evidence="3">Fibronectin type III-like domain-containing protein</fullName>
    </recommendedName>
</protein>
<dbReference type="AlphaFoldDB" id="A0A165CSS4"/>
<dbReference type="GeneID" id="63830027"/>
<reference evidence="1 2" key="1">
    <citation type="journal article" date="2016" name="Mol. Biol. Evol.">
        <title>Comparative Genomics of Early-Diverging Mushroom-Forming Fungi Provides Insights into the Origins of Lignocellulose Decay Capabilities.</title>
        <authorList>
            <person name="Nagy L.G."/>
            <person name="Riley R."/>
            <person name="Tritt A."/>
            <person name="Adam C."/>
            <person name="Daum C."/>
            <person name="Floudas D."/>
            <person name="Sun H."/>
            <person name="Yadav J.S."/>
            <person name="Pangilinan J."/>
            <person name="Larsson K.H."/>
            <person name="Matsuura K."/>
            <person name="Barry K."/>
            <person name="Labutti K."/>
            <person name="Kuo R."/>
            <person name="Ohm R.A."/>
            <person name="Bhattacharya S.S."/>
            <person name="Shirouzu T."/>
            <person name="Yoshinaga Y."/>
            <person name="Martin F.M."/>
            <person name="Grigoriev I.V."/>
            <person name="Hibbett D.S."/>
        </authorList>
    </citation>
    <scope>NUCLEOTIDE SEQUENCE [LARGE SCALE GENOMIC DNA]</scope>
    <source>
        <strain evidence="1 2">93-53</strain>
    </source>
</reference>
<dbReference type="STRING" id="1314785.A0A165CSS4"/>
<evidence type="ECO:0008006" key="3">
    <source>
        <dbReference type="Google" id="ProtNLM"/>
    </source>
</evidence>
<sequence length="205" mass="21987">MRYAISVPGCAAPDHHANIQSTPNRLMSCLTELAWETAVQRRKVFNLCYGLPYTKFAFSNLSLPSRTIANGDLTLTATLTLSNTGLVTGSEVVHLYVSMPTPSELMNPPLASRAQGVHEGEGCQIIEARQICGELLGGACRADGEHAVRIGRSSALEEATFGVEKGFECESAGAKRGVLVRAMRSAMQTAQNVEMKATRSHGVHV</sequence>